<sequence length="29" mass="3420">MIKIAGRLTILSKRLEEIGIKYKKAHFDF</sequence>
<accession>F8KW02</accession>
<evidence type="ECO:0000313" key="2">
    <source>
        <dbReference type="Proteomes" id="UP000000495"/>
    </source>
</evidence>
<gene>
    <name evidence="1" type="ordered locus">PUV_01290</name>
</gene>
<reference evidence="1 2" key="2">
    <citation type="journal article" date="2011" name="Mol. Biol. Evol.">
        <title>Unity in variety--the pan-genome of the Chlamydiae.</title>
        <authorList>
            <person name="Collingro A."/>
            <person name="Tischler P."/>
            <person name="Weinmaier T."/>
            <person name="Penz T."/>
            <person name="Heinz E."/>
            <person name="Brunham R.C."/>
            <person name="Read T.D."/>
            <person name="Bavoil P.M."/>
            <person name="Sachse K."/>
            <person name="Kahane S."/>
            <person name="Friedman M.G."/>
            <person name="Rattei T."/>
            <person name="Myers G.S."/>
            <person name="Horn M."/>
        </authorList>
    </citation>
    <scope>NUCLEOTIDE SEQUENCE [LARGE SCALE GENOMIC DNA]</scope>
    <source>
        <strain evidence="2">UV7</strain>
    </source>
</reference>
<proteinExistence type="predicted"/>
<reference key="1">
    <citation type="journal article" date="2011" name="Mol. Biol. Evol.">
        <title>Unity in variety -- the pan-genome of the Chlamydiae.</title>
        <authorList>
            <person name="Collingro A."/>
            <person name="Tischler P."/>
            <person name="Weinmaier T."/>
            <person name="Penz T."/>
            <person name="Heinz E."/>
            <person name="Brunham R.C."/>
            <person name="Read T.D."/>
            <person name="Bavoil P.M."/>
            <person name="Sachse K."/>
            <person name="Kahane S."/>
            <person name="Friedman M.G."/>
            <person name="Rattei T."/>
            <person name="Myers G.S.A."/>
            <person name="Horn M."/>
        </authorList>
    </citation>
    <scope>NUCLEOTIDE SEQUENCE</scope>
    <source>
        <strain>UV7</strain>
    </source>
</reference>
<name>F8KW02_PARAV</name>
<dbReference type="HOGENOM" id="CLU_3409851_0_0_0"/>
<protein>
    <submittedName>
        <fullName evidence="1">Uncharacterized protein</fullName>
    </submittedName>
</protein>
<dbReference type="Proteomes" id="UP000000495">
    <property type="component" value="Chromosome"/>
</dbReference>
<evidence type="ECO:0000313" key="1">
    <source>
        <dbReference type="EMBL" id="CCB85079.1"/>
    </source>
</evidence>
<keyword evidence="2" id="KW-1185">Reference proteome</keyword>
<organism evidence="1 2">
    <name type="scientific">Parachlamydia acanthamoebae (strain UV7)</name>
    <dbReference type="NCBI Taxonomy" id="765952"/>
    <lineage>
        <taxon>Bacteria</taxon>
        <taxon>Pseudomonadati</taxon>
        <taxon>Chlamydiota</taxon>
        <taxon>Chlamydiia</taxon>
        <taxon>Parachlamydiales</taxon>
        <taxon>Parachlamydiaceae</taxon>
        <taxon>Parachlamydia</taxon>
    </lineage>
</organism>
<dbReference type="EMBL" id="FR872580">
    <property type="protein sequence ID" value="CCB85079.1"/>
    <property type="molecule type" value="Genomic_DNA"/>
</dbReference>
<dbReference type="AlphaFoldDB" id="F8KW02"/>
<dbReference type="KEGG" id="puv:PUV_01290"/>